<keyword evidence="3" id="KW-1185">Reference proteome</keyword>
<organism evidence="2 3">
    <name type="scientific">Hypholoma sublateritium (strain FD-334 SS-4)</name>
    <dbReference type="NCBI Taxonomy" id="945553"/>
    <lineage>
        <taxon>Eukaryota</taxon>
        <taxon>Fungi</taxon>
        <taxon>Dikarya</taxon>
        <taxon>Basidiomycota</taxon>
        <taxon>Agaricomycotina</taxon>
        <taxon>Agaricomycetes</taxon>
        <taxon>Agaricomycetidae</taxon>
        <taxon>Agaricales</taxon>
        <taxon>Agaricineae</taxon>
        <taxon>Strophariaceae</taxon>
        <taxon>Hypholoma</taxon>
    </lineage>
</organism>
<gene>
    <name evidence="2" type="ORF">HYPSUDRAFT_631156</name>
</gene>
<keyword evidence="1" id="KW-0812">Transmembrane</keyword>
<protein>
    <submittedName>
        <fullName evidence="2">Uncharacterized protein</fullName>
    </submittedName>
</protein>
<dbReference type="EMBL" id="KN817520">
    <property type="protein sequence ID" value="KJA28981.1"/>
    <property type="molecule type" value="Genomic_DNA"/>
</dbReference>
<name>A0A0D2PKS5_HYPSF</name>
<dbReference type="Proteomes" id="UP000054270">
    <property type="component" value="Unassembled WGS sequence"/>
</dbReference>
<evidence type="ECO:0000313" key="2">
    <source>
        <dbReference type="EMBL" id="KJA28981.1"/>
    </source>
</evidence>
<proteinExistence type="predicted"/>
<keyword evidence="1" id="KW-1133">Transmembrane helix</keyword>
<evidence type="ECO:0000256" key="1">
    <source>
        <dbReference type="SAM" id="Phobius"/>
    </source>
</evidence>
<sequence length="87" mass="9814">MYKLPHSNSCLKNKSRWIGLLLISLSAMNVGLSAASTMLIVRGQKFSASCLNESALSLVTYLFMCVLYSYFWQQHIPVLNSGNEYFI</sequence>
<evidence type="ECO:0000313" key="3">
    <source>
        <dbReference type="Proteomes" id="UP000054270"/>
    </source>
</evidence>
<feature type="transmembrane region" description="Helical" evidence="1">
    <location>
        <begin position="20"/>
        <end position="41"/>
    </location>
</feature>
<dbReference type="AlphaFoldDB" id="A0A0D2PKS5"/>
<reference evidence="3" key="1">
    <citation type="submission" date="2014-04" db="EMBL/GenBank/DDBJ databases">
        <title>Evolutionary Origins and Diversification of the Mycorrhizal Mutualists.</title>
        <authorList>
            <consortium name="DOE Joint Genome Institute"/>
            <consortium name="Mycorrhizal Genomics Consortium"/>
            <person name="Kohler A."/>
            <person name="Kuo A."/>
            <person name="Nagy L.G."/>
            <person name="Floudas D."/>
            <person name="Copeland A."/>
            <person name="Barry K.W."/>
            <person name="Cichocki N."/>
            <person name="Veneault-Fourrey C."/>
            <person name="LaButti K."/>
            <person name="Lindquist E.A."/>
            <person name="Lipzen A."/>
            <person name="Lundell T."/>
            <person name="Morin E."/>
            <person name="Murat C."/>
            <person name="Riley R."/>
            <person name="Ohm R."/>
            <person name="Sun H."/>
            <person name="Tunlid A."/>
            <person name="Henrissat B."/>
            <person name="Grigoriev I.V."/>
            <person name="Hibbett D.S."/>
            <person name="Martin F."/>
        </authorList>
    </citation>
    <scope>NUCLEOTIDE SEQUENCE [LARGE SCALE GENOMIC DNA]</scope>
    <source>
        <strain evidence="3">FD-334 SS-4</strain>
    </source>
</reference>
<feature type="transmembrane region" description="Helical" evidence="1">
    <location>
        <begin position="53"/>
        <end position="71"/>
    </location>
</feature>
<keyword evidence="1" id="KW-0472">Membrane</keyword>
<accession>A0A0D2PKS5</accession>